<dbReference type="AlphaFoldDB" id="A0A5S9R028"/>
<keyword evidence="2" id="KW-0472">Membrane</keyword>
<dbReference type="EMBL" id="CACSIP010000023">
    <property type="protein sequence ID" value="CAA0124843.1"/>
    <property type="molecule type" value="Genomic_DNA"/>
</dbReference>
<keyword evidence="2" id="KW-1133">Transmembrane helix</keyword>
<feature type="compositionally biased region" description="Basic and acidic residues" evidence="1">
    <location>
        <begin position="118"/>
        <end position="127"/>
    </location>
</feature>
<evidence type="ECO:0000313" key="4">
    <source>
        <dbReference type="Proteomes" id="UP000430146"/>
    </source>
</evidence>
<evidence type="ECO:0000313" key="3">
    <source>
        <dbReference type="EMBL" id="CAA0124843.1"/>
    </source>
</evidence>
<keyword evidence="4" id="KW-1185">Reference proteome</keyword>
<organism evidence="3 4">
    <name type="scientific">Mycolicibacterium vanbaalenii</name>
    <name type="common">Mycobacterium vanbaalenii</name>
    <dbReference type="NCBI Taxonomy" id="110539"/>
    <lineage>
        <taxon>Bacteria</taxon>
        <taxon>Bacillati</taxon>
        <taxon>Actinomycetota</taxon>
        <taxon>Actinomycetes</taxon>
        <taxon>Mycobacteriales</taxon>
        <taxon>Mycobacteriaceae</taxon>
        <taxon>Mycolicibacterium</taxon>
    </lineage>
</organism>
<protein>
    <recommendedName>
        <fullName evidence="5">Transmembrane protein</fullName>
    </recommendedName>
</protein>
<dbReference type="Proteomes" id="UP000430146">
    <property type="component" value="Unassembled WGS sequence"/>
</dbReference>
<dbReference type="RefSeq" id="WP_200846004.1">
    <property type="nucleotide sequence ID" value="NZ_CACSIP010000023.1"/>
</dbReference>
<sequence>MHRSLTRVPLPAAGYVLTLVGFAFLGLFVAALGFGSDRAAVLGVAMAGSYAVAALCFALRRRQIAVADPTGDVVLGLDPIRGNTDRSAAQRYLLRYRGQDTTQAVAATPVARAADSSDGPRDVRPDNRFAAAA</sequence>
<name>A0A5S9R028_MYCVN</name>
<reference evidence="3 4" key="1">
    <citation type="submission" date="2019-11" db="EMBL/GenBank/DDBJ databases">
        <authorList>
            <person name="Holert J."/>
        </authorList>
    </citation>
    <scope>NUCLEOTIDE SEQUENCE [LARGE SCALE GENOMIC DNA]</scope>
    <source>
        <strain evidence="3">BC8_1</strain>
    </source>
</reference>
<evidence type="ECO:0008006" key="5">
    <source>
        <dbReference type="Google" id="ProtNLM"/>
    </source>
</evidence>
<evidence type="ECO:0000256" key="1">
    <source>
        <dbReference type="SAM" id="MobiDB-lite"/>
    </source>
</evidence>
<evidence type="ECO:0000256" key="2">
    <source>
        <dbReference type="SAM" id="Phobius"/>
    </source>
</evidence>
<feature type="transmembrane region" description="Helical" evidence="2">
    <location>
        <begin position="12"/>
        <end position="34"/>
    </location>
</feature>
<accession>A0A5S9R028</accession>
<feature type="transmembrane region" description="Helical" evidence="2">
    <location>
        <begin position="40"/>
        <end position="59"/>
    </location>
</feature>
<gene>
    <name evidence="3" type="ORF">AELLOGFF_01174</name>
</gene>
<feature type="region of interest" description="Disordered" evidence="1">
    <location>
        <begin position="107"/>
        <end position="133"/>
    </location>
</feature>
<proteinExistence type="predicted"/>
<keyword evidence="2" id="KW-0812">Transmembrane</keyword>